<dbReference type="Proteomes" id="UP000269001">
    <property type="component" value="Unassembled WGS sequence"/>
</dbReference>
<dbReference type="EMBL" id="RAXU01000016">
    <property type="protein sequence ID" value="RKG32166.1"/>
    <property type="molecule type" value="Genomic_DNA"/>
</dbReference>
<dbReference type="InterPro" id="IPR051141">
    <property type="entry name" value="UPF0339_domain"/>
</dbReference>
<name>A0A3A8EF66_9GAMM</name>
<keyword evidence="5" id="KW-1185">Reference proteome</keyword>
<organism evidence="4 5">
    <name type="scientific">Acinetobacter guerrae</name>
    <dbReference type="NCBI Taxonomy" id="1843371"/>
    <lineage>
        <taxon>Bacteria</taxon>
        <taxon>Pseudomonadati</taxon>
        <taxon>Pseudomonadota</taxon>
        <taxon>Gammaproteobacteria</taxon>
        <taxon>Moraxellales</taxon>
        <taxon>Moraxellaceae</taxon>
        <taxon>Acinetobacter</taxon>
    </lineage>
</organism>
<dbReference type="Gene3D" id="2.30.29.80">
    <property type="match status" value="1"/>
</dbReference>
<comment type="caution">
    <text evidence="4">The sequence shown here is derived from an EMBL/GenBank/DDBJ whole genome shotgun (WGS) entry which is preliminary data.</text>
</comment>
<gene>
    <name evidence="4" type="ORF">D7V21_12310</name>
</gene>
<dbReference type="InterPro" id="IPR010879">
    <property type="entry name" value="DUF1508"/>
</dbReference>
<feature type="domain" description="DUF1508" evidence="3">
    <location>
        <begin position="61"/>
        <end position="108"/>
    </location>
</feature>
<feature type="region of interest" description="Disordered" evidence="2">
    <location>
        <begin position="94"/>
        <end position="114"/>
    </location>
</feature>
<comment type="similarity">
    <text evidence="1">Belongs to the UPF0339 family. Duplicated subfamily.</text>
</comment>
<dbReference type="PANTHER" id="PTHR40606">
    <property type="match status" value="1"/>
</dbReference>
<proteinExistence type="inferred from homology"/>
<dbReference type="PANTHER" id="PTHR40606:SF1">
    <property type="entry name" value="UPF0339 PROTEIN YEGP"/>
    <property type="match status" value="1"/>
</dbReference>
<feature type="compositionally biased region" description="Low complexity" evidence="2">
    <location>
        <begin position="103"/>
        <end position="114"/>
    </location>
</feature>
<evidence type="ECO:0000313" key="5">
    <source>
        <dbReference type="Proteomes" id="UP000269001"/>
    </source>
</evidence>
<dbReference type="AlphaFoldDB" id="A0A3A8EF66"/>
<feature type="domain" description="DUF1508" evidence="3">
    <location>
        <begin position="10"/>
        <end position="57"/>
    </location>
</feature>
<dbReference type="InterPro" id="IPR036913">
    <property type="entry name" value="YegP-like_sf"/>
</dbReference>
<protein>
    <submittedName>
        <fullName evidence="4">DUF1508 domain-containing protein</fullName>
    </submittedName>
</protein>
<evidence type="ECO:0000256" key="1">
    <source>
        <dbReference type="ARBA" id="ARBA00007576"/>
    </source>
</evidence>
<evidence type="ECO:0000313" key="4">
    <source>
        <dbReference type="EMBL" id="RKG32166.1"/>
    </source>
</evidence>
<evidence type="ECO:0000256" key="2">
    <source>
        <dbReference type="SAM" id="MobiDB-lite"/>
    </source>
</evidence>
<dbReference type="RefSeq" id="WP_120370762.1">
    <property type="nucleotide sequence ID" value="NZ_LXGN01000005.1"/>
</dbReference>
<accession>A0A3A8EF66</accession>
<evidence type="ECO:0000259" key="3">
    <source>
        <dbReference type="Pfam" id="PF07411"/>
    </source>
</evidence>
<reference evidence="4 5" key="1">
    <citation type="submission" date="2018-09" db="EMBL/GenBank/DDBJ databases">
        <title>The draft genome of Acinetobacter spp. strains.</title>
        <authorList>
            <person name="Qin J."/>
            <person name="Feng Y."/>
            <person name="Zong Z."/>
        </authorList>
    </citation>
    <scope>NUCLEOTIDE SEQUENCE [LARGE SCALE GENOMIC DNA]</scope>
    <source>
        <strain evidence="4 5">WCHAc060096</strain>
    </source>
</reference>
<dbReference type="Pfam" id="PF07411">
    <property type="entry name" value="DUF1508"/>
    <property type="match status" value="2"/>
</dbReference>
<sequence length="114" mass="12447">MAGWYELSKAKDGQFRFVLKAGNGEIILTSELYKAKASAENGITSVQNNSSDDARYEKLTAKNDKPYFNLKAANHQVIGTSQFYASEQSRDKGIDSVKTNGATTTVKDLTTTDA</sequence>
<dbReference type="SUPFAM" id="SSF160113">
    <property type="entry name" value="YegP-like"/>
    <property type="match status" value="2"/>
</dbReference>
<dbReference type="OrthoDB" id="9802792at2"/>